<comment type="caution">
    <text evidence="2">The sequence shown here is derived from an EMBL/GenBank/DDBJ whole genome shotgun (WGS) entry which is preliminary data.</text>
</comment>
<evidence type="ECO:0000256" key="1">
    <source>
        <dbReference type="ARBA" id="ARBA00022729"/>
    </source>
</evidence>
<dbReference type="SUPFAM" id="SSF51126">
    <property type="entry name" value="Pectin lyase-like"/>
    <property type="match status" value="2"/>
</dbReference>
<dbReference type="Proteomes" id="UP000005824">
    <property type="component" value="Unassembled WGS sequence"/>
</dbReference>
<sequence>MLNYGVIGIGDNTALSSYNLRVPQAAGVFSNNMLIGPNTGSGVLAINSVYSLPINLATIGDGTWYLGSTNNGAGVSATSSVNGTITGTVAPGAPGNFRYTVGATSNQSSSLPTYRLGGGGNFLNIGLVGSDAAATATANIITGNANVVVGGQLTNTSNNNGAIIGNVTGTVFFNQNENYTGATLVDNGSTLEFRGTMATSGYEVFGILAAGGSGGTFAGGPAPVIRPGGLVRLDNSLDLLPASATQGRWGSSMAVNLDSGTFRVIGNAAADLTQNVGAVNIAGGSFFTPQSVFGGRVMQINAASINRVANNNGVTGSNGMVSIEPTNGSQLGTNERVTATTIANYAGTQVSPTSAIQNGMVAPWMYNNRDQQFLTYSDFGFVNAGFNLNVGNITLPASTGTGVERLLINGGTATLPVGGSINVWALRPDSSVVMATTSDTTASITIGSGGIIDGQSISLTPKLVFGSTGSPVEADIAVAANTLVIGDITNTTTSGQITATNIVKAGTGTLQMDSEQATFNGSIAVNGGGLTLRNTVAAGNTSNAGGAGGSIIINGFQSSLNLRADNNNTVFNNSVVINANNPVAIISTDRAASTSVTGNTIALAGGLTFLGSPGDQGQTLTYNTANAYNLQINGTTSLGAGYDIFNITNANSQNPNLTLAGAVTGAGTLVREGASTGTLFVGASGVNPTASNTFTGGVVILTGGNVQFNATATANGNVVNNLLGAGNNVNLLGGQLNLRVDQTNNSTFETATFTTNTVTVTGNSTINVDRVTSSGGTNKAVALSSLSIGGQTLTVSSADTYALRFNAVNLSGTPTLNTSNDLVLSHVSDSGAGLSIVKNGAGQLWFADNTSTFSGGVYVNAGTLRFGTPGAVSTTATAGTGSVQINAQGAVQLESASNIGTGKLLVDGVNPSLGVVRVGADASLTATVLSNSGVFNSASTNGDLRITTNYANALDLSNNATTGIGDGTFFLGVQQTGGTTSFSYTANTLGVGTGNVYRLGANDANTTTLILAPVTSTSTVLTGANSLQVGALAFGFNNGTGTVLLNTTNNYSGGTVISRGSTLQIASGGANTPLGSGQVDVFGTMTAQNTNGSFKTATTGNTNTFVFHPGGILRFENNVTATNADRWDDSTGIALNGSGVTIDSLNNSTSTETVGAISFSNGSRITLNSTGTGQVQLTTSGGSGNLTRNGTGTLVFVDTAAARLGAAAGNNSERFLVTGGVANINATTLNGMLPGYIVSANDNAFVNYGTNGIIATAFNNTNFGSGLTNNSLVDVTANTSLTGNVSAYAMRIAAFTLSNGTGQFDTVTLNGAGTANSAGGLIFSGTGTLNANLSFNGFEGLIYTASGVTGTINGDLSGISATGITKFGVGILAIGKDQTDLARGTGAGYSNGWNVNEGQLTPLTFGALGNAVSTNSVNLNGNVAGTATNAILPNAATLRLQLNQGNLGIAYYSMGNLNVTDLGSISYDPQSDDRTQALGAAGALSNVTITSTGGSKEDAQLYFNDARNRAILQVGTLTVSGANAGAQLYIATTTQGSNITSGISSGLSVASLAGTSDQRIEKWGSGVLYVRGSSTFAGAVNIEEGAIQVNNNGSLGTGAVTVKRFGILDVNTANFAPTNSTITYQSGAIERWTADGARTGTLDLTNGGTTTGASLQVANDQTANTLNVIMNGGSISGFLRTDDLLGTNGNRAVYRTLNSNITFTFNGNTYLGQDISQGVNGTDMGMQANAFNPLTAAANGVLLQINGAISGTGGLIKQGYDTITIASSNDTYSGGTSVTQGMLRAGATNVLGSSDNTVGNIGTGNLSTTGGGMFDLNGYDQSVGRLTSTASGFTAGTTNSTGSGYITNTATVTNTLSVGNGTTGSATDFTYGGVIQYNVAVVKNGTAVFSLTNANTYAGGTTLNSGWLQAANTTGSATGSGNVTVNGGTLAGAGTIAGTVILNSGGALEPGALTLGPVGNPTSTIGTLTVGGLTINTGSTLTFKLTTPGGSDDLVSITGTDPLSSSILNIAGAPTLNILNSGGFTTGTYKLFSFANGTDTGFSNLPLHPTSPVAGLILTTVDNTASHEIDLLVQANTTVVWSGKENQIWDTTTHASPKNWVDLTSNPADFVNNLDVTFDDTATGFAPVVSGTVQPKSISFNNATADYVLGTDGSGVIADSTLPTALAKTAAGGLTINIGTNTFSGGSTISAGTVTFGASTLVTGGTLTQGPLGVGAIALNGGTIQDNGSPITIANAINIGGNLSFDSTGSGSLTFTNEVAANQTTLIVSPTLTVASGASVTFQQPIVGSGKSLTKAGNGTLILAGANTYNGGTTVSGGVLQVNLGGSLAAGSNLTVNSGGTAALNNVGQSLGTVQANGVLNLNAAASTTTATTLNGASSGALALGTAPTTILSVANGAYNGTLTGSGVLTKAGTGADVLTLTNSGSTYTGGTNLTAGTLTLGASSIVTAGSLVSGPIGTGTLAVTAGTTINGQTAAQTIANAVNLNASVVLGGTSLTIDGTGLTSPTSITLLANASIAANSTDTFASVVTDGASTFNLTQAGTGTLALTNAASTYKGITTVNSGVLQVSKLAAGGSPSSIGQSSNAATNLVINGGTFKYAGAGDTTDRLFTIGATAGSTIDASGTGPVNFSNSGSMAFAGTTARTLTLTGSNTGANTLAAKIADSGSGVTTLVKNGGGTWALTNATSSYTGTTTINSGTLSISAMANVSVASPIGDPTTTANGTIGIGNGAGGATLQYTGAATSSNRVINLAGTTGGAALDAEGTGAWTLTSNITATGGGAKVLTLTGAAAANIVNTISGTIVDNSGTNTTGITKSGTDTWLLSNAASTNTGIVTLNNGILELQKLSAGGVASSIGQSSNLGANLVFNGGTLQYVGSGDTTDRLFTLTAFGGTIDDSGTGALTFSNTGALTYTGSGARSLTLTGSYTASSDTFAPALADGTGGSTSLIKTGASTWTVASGSTYTGSTNVLNGTLVAGSNSAFGTQTGTFTPTLNLGDVTGSNNAAVLLDATNARFITNTITARDTTGGALTLGSLNTSGTGDFAGNVVLGATANTGKGVTLGAQGGGTTVFSGRILANGTDTTAGVRTANLGGTGTATVKLAANNSYAGGTVVNSGTTVLVDSMTAGGNTSLGANVASNVVTLSGGTLQFGNNYGSGLTESYILGTGSMNTIGAGTLFASTSNVKLAELNTSGTVTRTAGQVNDTSWGSNETWVYSGQIYAPTGQISFAKSFDDGVQIKVDGNVVLNNQAVGTILGTGNLNLAPTADGWHTIEIRLFNGTGSAGAVAQGTGWTTTFGLGVSGILGKVVDNTTTSPLGTNYVSPADSGNITVFRNNLGTVAQTYANSVSVTQSSTVDLGANTSSLTLGALSINSSTLTTQATGGSGTPVVNFGATTLTGSPTFAPAASTIVTLGALNDSGTAQAITANGAGTVQLTAAATSLVDGTAVNITNGTLASNNATALGNLAAVTVTSPGAFSVGASQTIGLLAGAGTTSLNGNTLTVGSTNALSSSYSGALVNGTGTGSLIKAGNGTLSLSGNSTYTGTTGVSKGTLNLVGSGSPTLGGTAITVASTGTLGIIGNTTIGTTSVGNITINAGGTLSLLDGSINTLTLQNTTSGFLSMGSGADLALDLNPSGSVDSLSVQSLTLTGGNSIVSLNNLSAGTLSNGSYTLMSYAAGSTLNGFDFTFDGTNTVKQVGGGHTYTLVTNGTNLQLIVGTVATPTPVYWQGTQSDGSWATITNTNATNWVNGPTGTDTNQIPGSVSDVFFTANSATNLTTTLDQSFVINSLNFTGAGTTADSTNVTINNGTGSNTLTINNGVTDVSTSAAHTVNVPVVLGNDQTWSNSSTGDLTFNGNVTGVNTNLTVTGSGNTVINGAIQTGNGGLNKTGVGMLTLGSGSNTYAGTTNIAAGTVKLGADNAIPSGAGKGNVTVNGTLDVNGHNQTINGLSGTGTIDNTAAATSPTLSVGANNQTSTFGGTIQNTAGALAVNKVGTGTVTMSGANTYSGGTNVSAGTLVVSGSIQGNTTVASGATLASGANISSQVAALNAASDALGGGTVAPGNTGGVADLSTVGQLNATGAVTLGTASTAGVAHLSIEVGGNQDGSGVGPGVLNTTNSGSLQYDRVAMLGSTLTLNNANLDISPVNSFTYTDPSYNNSTQQFNLDGHIFFLITGASNVAGTFGNQQGVDPNLPGFNTIYGTDGQEFAISYQASFSGGTFTGGNDVAIMAIPEPNSMAMLAGSLGMALGLQRFRRRRIS</sequence>
<dbReference type="InterPro" id="IPR011050">
    <property type="entry name" value="Pectin_lyase_fold/virulence"/>
</dbReference>
<evidence type="ECO:0000313" key="3">
    <source>
        <dbReference type="Proteomes" id="UP000005824"/>
    </source>
</evidence>
<proteinExistence type="predicted"/>
<dbReference type="eggNOG" id="COG3210">
    <property type="taxonomic scope" value="Bacteria"/>
</dbReference>
<protein>
    <submittedName>
        <fullName evidence="2">Autotransporter-associated beta strand repeat protein</fullName>
    </submittedName>
</protein>
<name>B4D7T9_9BACT</name>
<keyword evidence="1" id="KW-0732">Signal</keyword>
<dbReference type="STRING" id="497964.CfE428DRAFT_4979"/>
<dbReference type="eggNOG" id="COG4625">
    <property type="taxonomic scope" value="Bacteria"/>
</dbReference>
<dbReference type="EMBL" id="ABVL01000019">
    <property type="protein sequence ID" value="EDY17462.1"/>
    <property type="molecule type" value="Genomic_DNA"/>
</dbReference>
<dbReference type="NCBIfam" id="TIGR02601">
    <property type="entry name" value="autotrns_rpt"/>
    <property type="match status" value="10"/>
</dbReference>
<reference evidence="2 3" key="1">
    <citation type="journal article" date="2011" name="J. Bacteriol.">
        <title>Genome sequence of Chthoniobacter flavus Ellin428, an aerobic heterotrophic soil bacterium.</title>
        <authorList>
            <person name="Kant R."/>
            <person name="van Passel M.W."/>
            <person name="Palva A."/>
            <person name="Lucas S."/>
            <person name="Lapidus A."/>
            <person name="Glavina Del Rio T."/>
            <person name="Dalin E."/>
            <person name="Tice H."/>
            <person name="Bruce D."/>
            <person name="Goodwin L."/>
            <person name="Pitluck S."/>
            <person name="Larimer F.W."/>
            <person name="Land M.L."/>
            <person name="Hauser L."/>
            <person name="Sangwan P."/>
            <person name="de Vos W.M."/>
            <person name="Janssen P.H."/>
            <person name="Smidt H."/>
        </authorList>
    </citation>
    <scope>NUCLEOTIDE SEQUENCE [LARGE SCALE GENOMIC DNA]</scope>
    <source>
        <strain evidence="2 3">Ellin428</strain>
    </source>
</reference>
<gene>
    <name evidence="2" type="ORF">CfE428DRAFT_4979</name>
</gene>
<organism evidence="2 3">
    <name type="scientific">Chthoniobacter flavus Ellin428</name>
    <dbReference type="NCBI Taxonomy" id="497964"/>
    <lineage>
        <taxon>Bacteria</taxon>
        <taxon>Pseudomonadati</taxon>
        <taxon>Verrucomicrobiota</taxon>
        <taxon>Spartobacteria</taxon>
        <taxon>Chthoniobacterales</taxon>
        <taxon>Chthoniobacteraceae</taxon>
        <taxon>Chthoniobacter</taxon>
    </lineage>
</organism>
<dbReference type="Pfam" id="PF12951">
    <property type="entry name" value="PATR"/>
    <property type="match status" value="17"/>
</dbReference>
<keyword evidence="3" id="KW-1185">Reference proteome</keyword>
<dbReference type="InParanoid" id="B4D7T9"/>
<dbReference type="InterPro" id="IPR013425">
    <property type="entry name" value="Autotrns_rpt"/>
</dbReference>
<evidence type="ECO:0000313" key="2">
    <source>
        <dbReference type="EMBL" id="EDY17462.1"/>
    </source>
</evidence>
<accession>B4D7T9</accession>